<dbReference type="Proteomes" id="UP000799421">
    <property type="component" value="Unassembled WGS sequence"/>
</dbReference>
<gene>
    <name evidence="2" type="ORF">K470DRAFT_256290</name>
</gene>
<dbReference type="EMBL" id="MU005968">
    <property type="protein sequence ID" value="KAF2862033.1"/>
    <property type="molecule type" value="Genomic_DNA"/>
</dbReference>
<feature type="region of interest" description="Disordered" evidence="1">
    <location>
        <begin position="1"/>
        <end position="99"/>
    </location>
</feature>
<sequence>MPSSHHNSSNHHKGHTSSKASYAGTVYDRKEISNGSFSPVGNKTKDSMDIYRKRAKNQKHSDRGHVPAKSGSVAPSVASQAAPRLHAGGSNAHSDSRVVSRASHSSAPCACVSHAPSVALEVIVQLPSHGTIQCVTPTASRADAPYSPRSNAVVNRRTHGGRSQIPVPMDKSKVEWETFIAKRH</sequence>
<keyword evidence="3" id="KW-1185">Reference proteome</keyword>
<evidence type="ECO:0000313" key="3">
    <source>
        <dbReference type="Proteomes" id="UP000799421"/>
    </source>
</evidence>
<accession>A0A6A7C3U2</accession>
<evidence type="ECO:0000256" key="1">
    <source>
        <dbReference type="SAM" id="MobiDB-lite"/>
    </source>
</evidence>
<reference evidence="2" key="1">
    <citation type="journal article" date="2020" name="Stud. Mycol.">
        <title>101 Dothideomycetes genomes: a test case for predicting lifestyles and emergence of pathogens.</title>
        <authorList>
            <person name="Haridas S."/>
            <person name="Albert R."/>
            <person name="Binder M."/>
            <person name="Bloem J."/>
            <person name="Labutti K."/>
            <person name="Salamov A."/>
            <person name="Andreopoulos B."/>
            <person name="Baker S."/>
            <person name="Barry K."/>
            <person name="Bills G."/>
            <person name="Bluhm B."/>
            <person name="Cannon C."/>
            <person name="Castanera R."/>
            <person name="Culley D."/>
            <person name="Daum C."/>
            <person name="Ezra D."/>
            <person name="Gonzalez J."/>
            <person name="Henrissat B."/>
            <person name="Kuo A."/>
            <person name="Liang C."/>
            <person name="Lipzen A."/>
            <person name="Lutzoni F."/>
            <person name="Magnuson J."/>
            <person name="Mondo S."/>
            <person name="Nolan M."/>
            <person name="Ohm R."/>
            <person name="Pangilinan J."/>
            <person name="Park H.-J."/>
            <person name="Ramirez L."/>
            <person name="Alfaro M."/>
            <person name="Sun H."/>
            <person name="Tritt A."/>
            <person name="Yoshinaga Y."/>
            <person name="Zwiers L.-H."/>
            <person name="Turgeon B."/>
            <person name="Goodwin S."/>
            <person name="Spatafora J."/>
            <person name="Crous P."/>
            <person name="Grigoriev I."/>
        </authorList>
    </citation>
    <scope>NUCLEOTIDE SEQUENCE</scope>
    <source>
        <strain evidence="2">CBS 480.64</strain>
    </source>
</reference>
<name>A0A6A7C3U2_9PEZI</name>
<dbReference type="AlphaFoldDB" id="A0A6A7C3U2"/>
<feature type="non-terminal residue" evidence="2">
    <location>
        <position position="184"/>
    </location>
</feature>
<proteinExistence type="predicted"/>
<feature type="compositionally biased region" description="Basic and acidic residues" evidence="1">
    <location>
        <begin position="43"/>
        <end position="52"/>
    </location>
</feature>
<evidence type="ECO:0000313" key="2">
    <source>
        <dbReference type="EMBL" id="KAF2862033.1"/>
    </source>
</evidence>
<organism evidence="2 3">
    <name type="scientific">Piedraia hortae CBS 480.64</name>
    <dbReference type="NCBI Taxonomy" id="1314780"/>
    <lineage>
        <taxon>Eukaryota</taxon>
        <taxon>Fungi</taxon>
        <taxon>Dikarya</taxon>
        <taxon>Ascomycota</taxon>
        <taxon>Pezizomycotina</taxon>
        <taxon>Dothideomycetes</taxon>
        <taxon>Dothideomycetidae</taxon>
        <taxon>Capnodiales</taxon>
        <taxon>Piedraiaceae</taxon>
        <taxon>Piedraia</taxon>
    </lineage>
</organism>
<protein>
    <submittedName>
        <fullName evidence="2">Uncharacterized protein</fullName>
    </submittedName>
</protein>
<feature type="compositionally biased region" description="Low complexity" evidence="1">
    <location>
        <begin position="70"/>
        <end position="83"/>
    </location>
</feature>